<evidence type="ECO:0008006" key="20">
    <source>
        <dbReference type="Google" id="ProtNLM"/>
    </source>
</evidence>
<evidence type="ECO:0000256" key="15">
    <source>
        <dbReference type="SAM" id="MobiDB-lite"/>
    </source>
</evidence>
<dbReference type="InterPro" id="IPR043502">
    <property type="entry name" value="DNA/RNA_pol_sf"/>
</dbReference>
<evidence type="ECO:0000256" key="12">
    <source>
        <dbReference type="ARBA" id="ARBA00023125"/>
    </source>
</evidence>
<dbReference type="SUPFAM" id="SSF56672">
    <property type="entry name" value="DNA/RNA polymerases"/>
    <property type="match status" value="1"/>
</dbReference>
<evidence type="ECO:0000256" key="11">
    <source>
        <dbReference type="ARBA" id="ARBA00022918"/>
    </source>
</evidence>
<dbReference type="Gene3D" id="2.40.50.100">
    <property type="match status" value="1"/>
</dbReference>
<evidence type="ECO:0000256" key="10">
    <source>
        <dbReference type="ARBA" id="ARBA00022884"/>
    </source>
</evidence>
<keyword evidence="12" id="KW-0238">DNA-binding</keyword>
<feature type="domain" description="Tyr recombinase" evidence="17">
    <location>
        <begin position="1699"/>
        <end position="1898"/>
    </location>
</feature>
<evidence type="ECO:0000256" key="2">
    <source>
        <dbReference type="ARBA" id="ARBA00009155"/>
    </source>
</evidence>
<dbReference type="Gene3D" id="3.10.10.10">
    <property type="entry name" value="HIV Type 1 Reverse Transcriptase, subunit A, domain 1"/>
    <property type="match status" value="1"/>
</dbReference>
<name>A0A0F7S4I4_9BASI</name>
<keyword evidence="13" id="KW-0233">DNA recombination</keyword>
<evidence type="ECO:0000256" key="4">
    <source>
        <dbReference type="ARBA" id="ARBA00022679"/>
    </source>
</evidence>
<keyword evidence="8" id="KW-0378">Hydrolase</keyword>
<keyword evidence="14" id="KW-0539">Nucleus</keyword>
<dbReference type="SUPFAM" id="SSF54791">
    <property type="entry name" value="Eukaryotic type KH-domain (KH-domain type I)"/>
    <property type="match status" value="1"/>
</dbReference>
<dbReference type="Gene3D" id="1.10.150.130">
    <property type="match status" value="1"/>
</dbReference>
<dbReference type="Pfam" id="PF00589">
    <property type="entry name" value="Phage_integrase"/>
    <property type="match status" value="1"/>
</dbReference>
<dbReference type="GO" id="GO:0003964">
    <property type="term" value="F:RNA-directed DNA polymerase activity"/>
    <property type="evidence" value="ECO:0007669"/>
    <property type="project" value="UniProtKB-KW"/>
</dbReference>
<comment type="similarity">
    <text evidence="2">Belongs to the RRP4 family.</text>
</comment>
<evidence type="ECO:0000256" key="9">
    <source>
        <dbReference type="ARBA" id="ARBA00022835"/>
    </source>
</evidence>
<keyword evidence="10" id="KW-0694">RNA-binding</keyword>
<dbReference type="GO" id="GO:0016787">
    <property type="term" value="F:hydrolase activity"/>
    <property type="evidence" value="ECO:0007669"/>
    <property type="project" value="UniProtKB-KW"/>
</dbReference>
<evidence type="ECO:0000256" key="8">
    <source>
        <dbReference type="ARBA" id="ARBA00022801"/>
    </source>
</evidence>
<dbReference type="Pfam" id="PF15985">
    <property type="entry name" value="KH_6"/>
    <property type="match status" value="1"/>
</dbReference>
<feature type="compositionally biased region" description="Low complexity" evidence="15">
    <location>
        <begin position="1"/>
        <end position="24"/>
    </location>
</feature>
<dbReference type="FunFam" id="2.40.50.140:FF:000038">
    <property type="entry name" value="Exosome complex component RRP4"/>
    <property type="match status" value="1"/>
</dbReference>
<dbReference type="GO" id="GO:0006364">
    <property type="term" value="P:rRNA processing"/>
    <property type="evidence" value="ECO:0007669"/>
    <property type="project" value="UniProtKB-KW"/>
</dbReference>
<dbReference type="GO" id="GO:0003677">
    <property type="term" value="F:DNA binding"/>
    <property type="evidence" value="ECO:0007669"/>
    <property type="project" value="UniProtKB-KW"/>
</dbReference>
<dbReference type="InterPro" id="IPR043128">
    <property type="entry name" value="Rev_trsase/Diguanyl_cyclase"/>
</dbReference>
<evidence type="ECO:0000313" key="19">
    <source>
        <dbReference type="Proteomes" id="UP000242770"/>
    </source>
</evidence>
<dbReference type="InterPro" id="IPR048565">
    <property type="entry name" value="S1_RRP4"/>
</dbReference>
<accession>A0A0F7S4I4</accession>
<feature type="compositionally biased region" description="Low complexity" evidence="15">
    <location>
        <begin position="545"/>
        <end position="583"/>
    </location>
</feature>
<keyword evidence="6" id="KW-0540">Nuclease</keyword>
<sequence>MSTTVSKAAATADTPAQASSSSDALPPFVIRASSSRPSTSKNTTTSSKRRLKGCNTPSRLVHYSGEVHPSSSSSRLSLYAPTFTKDDMDVDQDDMDAVEEEDQDVKIAVAGASIASSHVFMKGHGTFLSANSDEILSSMCGTVERVNKLISVRPARSRYAAEVGDLVIGRITEVGPKRWKVDINAKTDSALQLSSINLPGGIQRRKVESDELQMRNFFQENDLLVAEVQMMFQDNSSALHTRSLRYGKLKNGVLVTASPNLIQRLKSHFVHLNDDNLSLNIDLIIGLNGYIWIAKHFPYHQPSNSSSGNNEGLAGSGVGMDIDATYSDQNDADLSVELRRQIRRVAKCIHILDAYHHPISDVTIHSLVDISVAYVGHILQQTEQQDWHRDANLTSLMMEQLRSGSNLADSGGDVYKGSVRFVVVASVSPPSHTRRFAPAFGFSAPPALAHHQQRVVSTLTAGALFGNVFLARSTGDVTQHVRRLILGPLATTLSTTASATPSIGVAFFPPQLSLCRRETSHAAHLTTGLSTGLDLDALPPPVDGSALRTAASRRSTAASRRSSSASNTSAARISAGSPSSSRPRTPPRYEQASSAFASVASVSAVQQSVTAVESRLSNLESQLDTRFAELLNTLRASQPALLAPTHQQASLTQQQAFVPHQPAAASAIPSAGQPSNLGESTPLSVTRCFAWVTSDVVSQAERDQLKPEHLVKLRDPESRVSKEPARATAIVVESGQLTLAEDSADTRTDAFVKAIPSLAALTQVWLVYVAIRVRVTRNLSLNEALLTHLKLLVDFDHLYTWRAVADYHLAVCRIRFGTGVVQEWAHEDFGAVQRLLAPFRKTTTSSNAQNTSSSANKQSSSSSGKKRPNQAAAGSSSSWDPCHRFNANLPCPGCSRPHACVHCRGQHALANCPTLGNSKSSSAPRLAAPAPKLESLRTHPDGPGRASSSPKLASTPLSLADCAPESSSAPSPDIRPATSAATTSRPQAGSLLPQAGPTTLQAEHPSPQAGLLRAQAGARPSLDTLAPSGIVNTSSDLASSLLHDLLTGPPPSPRPNTLCELPIFDASDVPATVGTLQLRHWSRFLDLYPDRAFAAQLRGALQHGVKLGYDGPLRSAARLDVSNLPMSADDAQHLRREIEARLAEGRLRHVDDPAARQLVCSPVGVVPKPHSDKKRTIYHLSHPRKPGSRLPSVNDGINTSFVTIHYESLDTVMDFIRDHPSASLWKADLEDAFRHVIVAESDARLMGIHFDGRHYQECALAFGGRSSPFLFNLFAEFLHWLASYALQSVRTSSTSHSDVSHYLDDFFGASDATAPHAVPIQVLSLAAAALGFKISHKKTVWDTTRLEILGIELDSVAQTASITQERRQRIIHMCSRIIDRGRASLLELQQVAGHLQFITRVAPHGRAFLRRLYDAVKAHYKAPFGRRISRATRTELVWWVETLHSWDGVSLLQPSPLVIEHIWTDASPRAIGAHLGSMEQPTAAFSKELSRRHRRKNIRFLEALAVLEALRRFSPRWTGHRKVILHVDNENVEYGLRKGSIRDPSTQALFREIFSLCLRQHIDLVPVRVSSEANIASQQPPATFAATVSLSSPAAFLLWNGLASSTRSRSSAVCDDYTSCAARTSSSSPFPATATTLIEWCAHHHAESRSYGLLKRNLATLKSWHIDLGLDTSAFDSDRLARVARGYKRVVGMPAPAAKLPITLPLLRQLVQALYSVYSSKHDRRMYRAAFCLAFACFLRAGEVTWETQGASPLLTVGSVTFATDRSFATVFLPSSKTDPFRAGTTLTAPAVPLSTCAVSALDVICKRRQPTEPLFCLEGGLPFTRHAFSSMLRACLTHCGIQPSAYSGHSFRRGAATWAASNGVDDDTIRALGRWRSDCFRRYIDKSATERAATARSALYANTSHHLDLSVAAWRNL</sequence>
<feature type="compositionally biased region" description="Low complexity" evidence="15">
    <location>
        <begin position="31"/>
        <end position="46"/>
    </location>
</feature>
<evidence type="ECO:0000259" key="17">
    <source>
        <dbReference type="PROSITE" id="PS51898"/>
    </source>
</evidence>
<dbReference type="PANTHER" id="PTHR33050">
    <property type="entry name" value="REVERSE TRANSCRIPTASE DOMAIN-CONTAINING PROTEIN"/>
    <property type="match status" value="1"/>
</dbReference>
<dbReference type="PANTHER" id="PTHR33050:SF7">
    <property type="entry name" value="RIBONUCLEASE H"/>
    <property type="match status" value="1"/>
</dbReference>
<dbReference type="Gene3D" id="3.30.70.270">
    <property type="match status" value="1"/>
</dbReference>
<feature type="compositionally biased region" description="Polar residues" evidence="15">
    <location>
        <begin position="946"/>
        <end position="957"/>
    </location>
</feature>
<keyword evidence="4" id="KW-0808">Transferase</keyword>
<dbReference type="InterPro" id="IPR010998">
    <property type="entry name" value="Integrase_recombinase_N"/>
</dbReference>
<keyword evidence="11" id="KW-0695">RNA-directed DNA polymerase</keyword>
<protein>
    <recommendedName>
        <fullName evidence="20">Ribosomal RNA-processing protein 4</fullName>
    </recommendedName>
</protein>
<dbReference type="GO" id="GO:0071028">
    <property type="term" value="P:nuclear mRNA surveillance"/>
    <property type="evidence" value="ECO:0007669"/>
    <property type="project" value="UniProtKB-ARBA"/>
</dbReference>
<dbReference type="InterPro" id="IPR002104">
    <property type="entry name" value="Integrase_catalytic"/>
</dbReference>
<keyword evidence="7" id="KW-0255">Endonuclease</keyword>
<feature type="region of interest" description="Disordered" evidence="15">
    <location>
        <begin position="533"/>
        <end position="592"/>
    </location>
</feature>
<evidence type="ECO:0000259" key="16">
    <source>
        <dbReference type="PROSITE" id="PS50878"/>
    </source>
</evidence>
<dbReference type="InterPro" id="IPR052055">
    <property type="entry name" value="Hepadnavirus_pol/RT"/>
</dbReference>
<dbReference type="InterPro" id="IPR011010">
    <property type="entry name" value="DNA_brk_join_enz"/>
</dbReference>
<feature type="region of interest" description="Disordered" evidence="15">
    <location>
        <begin position="1"/>
        <end position="74"/>
    </location>
</feature>
<organism evidence="18 19">
    <name type="scientific">Sporisorium scitamineum</name>
    <dbReference type="NCBI Taxonomy" id="49012"/>
    <lineage>
        <taxon>Eukaryota</taxon>
        <taxon>Fungi</taxon>
        <taxon>Dikarya</taxon>
        <taxon>Basidiomycota</taxon>
        <taxon>Ustilaginomycotina</taxon>
        <taxon>Ustilaginomycetes</taxon>
        <taxon>Ustilaginales</taxon>
        <taxon>Ustilaginaceae</taxon>
        <taxon>Sporisorium</taxon>
    </lineage>
</organism>
<dbReference type="Gene3D" id="1.10.443.10">
    <property type="entry name" value="Intergrase catalytic core"/>
    <property type="match status" value="1"/>
</dbReference>
<dbReference type="STRING" id="49012.A0A0F7S4I4"/>
<dbReference type="GO" id="GO:0000176">
    <property type="term" value="C:nuclear exosome (RNase complex)"/>
    <property type="evidence" value="ECO:0007669"/>
    <property type="project" value="UniProtKB-ARBA"/>
</dbReference>
<dbReference type="Gene3D" id="2.40.50.140">
    <property type="entry name" value="Nucleic acid-binding proteins"/>
    <property type="match status" value="1"/>
</dbReference>
<dbReference type="PROSITE" id="PS51898">
    <property type="entry name" value="TYR_RECOMBINASE"/>
    <property type="match status" value="1"/>
</dbReference>
<feature type="compositionally biased region" description="Low complexity" evidence="15">
    <location>
        <begin position="843"/>
        <end position="863"/>
    </location>
</feature>
<dbReference type="Proteomes" id="UP000242770">
    <property type="component" value="Unassembled WGS sequence"/>
</dbReference>
<feature type="region of interest" description="Disordered" evidence="15">
    <location>
        <begin position="916"/>
        <end position="1007"/>
    </location>
</feature>
<keyword evidence="19" id="KW-1185">Reference proteome</keyword>
<evidence type="ECO:0000256" key="14">
    <source>
        <dbReference type="ARBA" id="ARBA00023242"/>
    </source>
</evidence>
<dbReference type="InterPro" id="IPR013762">
    <property type="entry name" value="Integrase-like_cat_sf"/>
</dbReference>
<dbReference type="InterPro" id="IPR012340">
    <property type="entry name" value="NA-bd_OB-fold"/>
</dbReference>
<dbReference type="SUPFAM" id="SSF56349">
    <property type="entry name" value="DNA breaking-rejoining enzymes"/>
    <property type="match status" value="1"/>
</dbReference>
<keyword evidence="5" id="KW-0548">Nucleotidyltransferase</keyword>
<gene>
    <name evidence="18" type="primary">SSCI83920.1</name>
</gene>
<dbReference type="GO" id="GO:0004519">
    <property type="term" value="F:endonuclease activity"/>
    <property type="evidence" value="ECO:0007669"/>
    <property type="project" value="UniProtKB-KW"/>
</dbReference>
<feature type="region of interest" description="Disordered" evidence="15">
    <location>
        <begin position="843"/>
        <end position="879"/>
    </location>
</feature>
<comment type="subcellular location">
    <subcellularLocation>
        <location evidence="1">Nucleus</location>
    </subcellularLocation>
</comment>
<dbReference type="Pfam" id="PF21266">
    <property type="entry name" value="S1_RRP4"/>
    <property type="match status" value="1"/>
</dbReference>
<dbReference type="EMBL" id="CCFA01005097">
    <property type="protein sequence ID" value="CDS02184.1"/>
    <property type="molecule type" value="Genomic_DNA"/>
</dbReference>
<dbReference type="Pfam" id="PF17917">
    <property type="entry name" value="RT_RNaseH"/>
    <property type="match status" value="1"/>
</dbReference>
<dbReference type="InterPro" id="IPR004088">
    <property type="entry name" value="KH_dom_type_1"/>
</dbReference>
<dbReference type="PROSITE" id="PS50878">
    <property type="entry name" value="RT_POL"/>
    <property type="match status" value="1"/>
</dbReference>
<feature type="domain" description="Reverse transcriptase" evidence="16">
    <location>
        <begin position="1147"/>
        <end position="1353"/>
    </location>
</feature>
<dbReference type="InterPro" id="IPR041373">
    <property type="entry name" value="RT_RNaseH"/>
</dbReference>
<dbReference type="CDD" id="cd22525">
    <property type="entry name" value="KH-I_Rrp4_eukar"/>
    <property type="match status" value="1"/>
</dbReference>
<keyword evidence="9" id="KW-0271">Exosome</keyword>
<dbReference type="GO" id="GO:0006310">
    <property type="term" value="P:DNA recombination"/>
    <property type="evidence" value="ECO:0007669"/>
    <property type="project" value="UniProtKB-KW"/>
</dbReference>
<dbReference type="SUPFAM" id="SSF110324">
    <property type="entry name" value="Ribosomal L27 protein-like"/>
    <property type="match status" value="1"/>
</dbReference>
<dbReference type="InterPro" id="IPR000477">
    <property type="entry name" value="RT_dom"/>
</dbReference>
<evidence type="ECO:0000313" key="18">
    <source>
        <dbReference type="EMBL" id="CDS02184.1"/>
    </source>
</evidence>
<dbReference type="SUPFAM" id="SSF50249">
    <property type="entry name" value="Nucleic acid-binding proteins"/>
    <property type="match status" value="1"/>
</dbReference>
<dbReference type="GO" id="GO:0015074">
    <property type="term" value="P:DNA integration"/>
    <property type="evidence" value="ECO:0007669"/>
    <property type="project" value="InterPro"/>
</dbReference>
<evidence type="ECO:0000256" key="13">
    <source>
        <dbReference type="ARBA" id="ARBA00023172"/>
    </source>
</evidence>
<keyword evidence="3" id="KW-0698">rRNA processing</keyword>
<dbReference type="InterPro" id="IPR036612">
    <property type="entry name" value="KH_dom_type_1_sf"/>
</dbReference>
<evidence type="ECO:0000256" key="6">
    <source>
        <dbReference type="ARBA" id="ARBA00022722"/>
    </source>
</evidence>
<evidence type="ECO:0000256" key="5">
    <source>
        <dbReference type="ARBA" id="ARBA00022695"/>
    </source>
</evidence>
<reference evidence="19" key="1">
    <citation type="submission" date="2014-06" db="EMBL/GenBank/DDBJ databases">
        <authorList>
            <person name="Berkman P.J."/>
        </authorList>
    </citation>
    <scope>NUCLEOTIDE SEQUENCE [LARGE SCALE GENOMIC DNA]</scope>
</reference>
<feature type="compositionally biased region" description="Low complexity" evidence="15">
    <location>
        <begin position="918"/>
        <end position="933"/>
    </location>
</feature>
<evidence type="ECO:0000256" key="1">
    <source>
        <dbReference type="ARBA" id="ARBA00004123"/>
    </source>
</evidence>
<dbReference type="CDD" id="cd05789">
    <property type="entry name" value="S1_Rrp4"/>
    <property type="match status" value="1"/>
</dbReference>
<dbReference type="GO" id="GO:0003723">
    <property type="term" value="F:RNA binding"/>
    <property type="evidence" value="ECO:0007669"/>
    <property type="project" value="UniProtKB-KW"/>
</dbReference>
<evidence type="ECO:0000256" key="7">
    <source>
        <dbReference type="ARBA" id="ARBA00022759"/>
    </source>
</evidence>
<evidence type="ECO:0000256" key="3">
    <source>
        <dbReference type="ARBA" id="ARBA00022552"/>
    </source>
</evidence>
<dbReference type="Pfam" id="PF00078">
    <property type="entry name" value="RVT_1"/>
    <property type="match status" value="1"/>
</dbReference>
<proteinExistence type="inferred from homology"/>